<keyword evidence="2" id="KW-1185">Reference proteome</keyword>
<dbReference type="EMBL" id="JABEZX010000010">
    <property type="protein sequence ID" value="MBA0568647.1"/>
    <property type="molecule type" value="Genomic_DNA"/>
</dbReference>
<name>A0A7J8MVA3_9ROSI</name>
<protein>
    <submittedName>
        <fullName evidence="1">Uncharacterized protein</fullName>
    </submittedName>
</protein>
<dbReference type="AlphaFoldDB" id="A0A7J8MVA3"/>
<evidence type="ECO:0000313" key="1">
    <source>
        <dbReference type="EMBL" id="MBA0568647.1"/>
    </source>
</evidence>
<reference evidence="1 2" key="1">
    <citation type="journal article" date="2019" name="Genome Biol. Evol.">
        <title>Insights into the evolution of the New World diploid cottons (Gossypium, subgenus Houzingenia) based on genome sequencing.</title>
        <authorList>
            <person name="Grover C.E."/>
            <person name="Arick M.A. 2nd"/>
            <person name="Thrash A."/>
            <person name="Conover J.L."/>
            <person name="Sanders W.S."/>
            <person name="Peterson D.G."/>
            <person name="Frelichowski J.E."/>
            <person name="Scheffler J.A."/>
            <person name="Scheffler B.E."/>
            <person name="Wendel J.F."/>
        </authorList>
    </citation>
    <scope>NUCLEOTIDE SEQUENCE [LARGE SCALE GENOMIC DNA]</scope>
    <source>
        <strain evidence="1">157</strain>
        <tissue evidence="1">Leaf</tissue>
    </source>
</reference>
<evidence type="ECO:0000313" key="2">
    <source>
        <dbReference type="Proteomes" id="UP000593572"/>
    </source>
</evidence>
<dbReference type="Proteomes" id="UP000593572">
    <property type="component" value="Unassembled WGS sequence"/>
</dbReference>
<proteinExistence type="predicted"/>
<organism evidence="1 2">
    <name type="scientific">Gossypium lobatum</name>
    <dbReference type="NCBI Taxonomy" id="34289"/>
    <lineage>
        <taxon>Eukaryota</taxon>
        <taxon>Viridiplantae</taxon>
        <taxon>Streptophyta</taxon>
        <taxon>Embryophyta</taxon>
        <taxon>Tracheophyta</taxon>
        <taxon>Spermatophyta</taxon>
        <taxon>Magnoliopsida</taxon>
        <taxon>eudicotyledons</taxon>
        <taxon>Gunneridae</taxon>
        <taxon>Pentapetalae</taxon>
        <taxon>rosids</taxon>
        <taxon>malvids</taxon>
        <taxon>Malvales</taxon>
        <taxon>Malvaceae</taxon>
        <taxon>Malvoideae</taxon>
        <taxon>Gossypium</taxon>
    </lineage>
</organism>
<sequence length="42" mass="4916">MKMSNEELFGWYPMRFCTDAETSTGFLCLEFGELLDILLCLF</sequence>
<comment type="caution">
    <text evidence="1">The sequence shown here is derived from an EMBL/GenBank/DDBJ whole genome shotgun (WGS) entry which is preliminary data.</text>
</comment>
<gene>
    <name evidence="1" type="ORF">Golob_006125</name>
</gene>
<accession>A0A7J8MVA3</accession>